<comment type="similarity">
    <text evidence="1">Belongs to the methyltransferase superfamily.</text>
</comment>
<evidence type="ECO:0000313" key="6">
    <source>
        <dbReference type="EMBL" id="KAJ3575402.1"/>
    </source>
</evidence>
<dbReference type="GO" id="GO:0032259">
    <property type="term" value="P:methylation"/>
    <property type="evidence" value="ECO:0007669"/>
    <property type="project" value="UniProtKB-KW"/>
</dbReference>
<evidence type="ECO:0000256" key="3">
    <source>
        <dbReference type="ARBA" id="ARBA00022679"/>
    </source>
</evidence>
<sequence>MATFAKATFNASVYSASRPTYPKQLFDHIFNYHKRKPNAGWTRAIDIGCGPGQATKRLTPFREIIGLDPSENMINAALANRDFFPPSPTPSQSSPAAASGTGDNGDHSDNQFQFRRGNAEDLKNAGIGDESVDLVIAAQACHWFDWSKVWPEMNRILKVGGTAAFWVYSEFRLPQYPSLTPQITAYAQGADKLTSLGPYFERPGRTILERHLVDVPSPHQILGEGGKLIQEERVYFAGDYHKDTLPVAQTLPVIMRKEMRWRDLLGYFRTFSSLHKYHDVYPEDKSAPHDGRFKEDLELIKEGDIDVNGGDIAVRFWKDLREGAVAKDKDAKVGVDDPVIVEWPLAVILVSKA</sequence>
<name>A0AAD5W5Y6_9AGAR</name>
<evidence type="ECO:0000313" key="7">
    <source>
        <dbReference type="Proteomes" id="UP001213000"/>
    </source>
</evidence>
<evidence type="ECO:0000256" key="2">
    <source>
        <dbReference type="ARBA" id="ARBA00022603"/>
    </source>
</evidence>
<dbReference type="PANTHER" id="PTHR44942">
    <property type="entry name" value="METHYLTRANSF_11 DOMAIN-CONTAINING PROTEIN"/>
    <property type="match status" value="1"/>
</dbReference>
<dbReference type="EMBL" id="JANIEX010000038">
    <property type="protein sequence ID" value="KAJ3575402.1"/>
    <property type="molecule type" value="Genomic_DNA"/>
</dbReference>
<keyword evidence="3" id="KW-0808">Transferase</keyword>
<dbReference type="CDD" id="cd02440">
    <property type="entry name" value="AdoMet_MTases"/>
    <property type="match status" value="1"/>
</dbReference>
<accession>A0AAD5W5Y6</accession>
<dbReference type="PANTHER" id="PTHR44942:SF4">
    <property type="entry name" value="METHYLTRANSFERASE TYPE 11 DOMAIN-CONTAINING PROTEIN"/>
    <property type="match status" value="1"/>
</dbReference>
<dbReference type="Gene3D" id="3.40.50.150">
    <property type="entry name" value="Vaccinia Virus protein VP39"/>
    <property type="match status" value="1"/>
</dbReference>
<dbReference type="AlphaFoldDB" id="A0AAD5W5Y6"/>
<dbReference type="GO" id="GO:0008757">
    <property type="term" value="F:S-adenosylmethionine-dependent methyltransferase activity"/>
    <property type="evidence" value="ECO:0007669"/>
    <property type="project" value="InterPro"/>
</dbReference>
<keyword evidence="2" id="KW-0489">Methyltransferase</keyword>
<reference evidence="6" key="1">
    <citation type="submission" date="2022-07" db="EMBL/GenBank/DDBJ databases">
        <title>Genome Sequence of Leucocoprinus birnbaumii.</title>
        <authorList>
            <person name="Buettner E."/>
        </authorList>
    </citation>
    <scope>NUCLEOTIDE SEQUENCE</scope>
    <source>
        <strain evidence="6">VT141</strain>
    </source>
</reference>
<dbReference type="InterPro" id="IPR013216">
    <property type="entry name" value="Methyltransf_11"/>
</dbReference>
<dbReference type="InterPro" id="IPR051052">
    <property type="entry name" value="Diverse_substrate_MTase"/>
</dbReference>
<dbReference type="InterPro" id="IPR029063">
    <property type="entry name" value="SAM-dependent_MTases_sf"/>
</dbReference>
<keyword evidence="7" id="KW-1185">Reference proteome</keyword>
<proteinExistence type="inferred from homology"/>
<feature type="region of interest" description="Disordered" evidence="4">
    <location>
        <begin position="84"/>
        <end position="112"/>
    </location>
</feature>
<gene>
    <name evidence="6" type="ORF">NP233_g1124</name>
</gene>
<evidence type="ECO:0000259" key="5">
    <source>
        <dbReference type="Pfam" id="PF08241"/>
    </source>
</evidence>
<dbReference type="Pfam" id="PF08241">
    <property type="entry name" value="Methyltransf_11"/>
    <property type="match status" value="1"/>
</dbReference>
<evidence type="ECO:0000256" key="1">
    <source>
        <dbReference type="ARBA" id="ARBA00008361"/>
    </source>
</evidence>
<dbReference type="SUPFAM" id="SSF53335">
    <property type="entry name" value="S-adenosyl-L-methionine-dependent methyltransferases"/>
    <property type="match status" value="1"/>
</dbReference>
<comment type="caution">
    <text evidence="6">The sequence shown here is derived from an EMBL/GenBank/DDBJ whole genome shotgun (WGS) entry which is preliminary data.</text>
</comment>
<dbReference type="Proteomes" id="UP001213000">
    <property type="component" value="Unassembled WGS sequence"/>
</dbReference>
<feature type="compositionally biased region" description="Low complexity" evidence="4">
    <location>
        <begin position="90"/>
        <end position="99"/>
    </location>
</feature>
<organism evidence="6 7">
    <name type="scientific">Leucocoprinus birnbaumii</name>
    <dbReference type="NCBI Taxonomy" id="56174"/>
    <lineage>
        <taxon>Eukaryota</taxon>
        <taxon>Fungi</taxon>
        <taxon>Dikarya</taxon>
        <taxon>Basidiomycota</taxon>
        <taxon>Agaricomycotina</taxon>
        <taxon>Agaricomycetes</taxon>
        <taxon>Agaricomycetidae</taxon>
        <taxon>Agaricales</taxon>
        <taxon>Agaricineae</taxon>
        <taxon>Agaricaceae</taxon>
        <taxon>Leucocoprinus</taxon>
    </lineage>
</organism>
<protein>
    <recommendedName>
        <fullName evidence="5">Methyltransferase type 11 domain-containing protein</fullName>
    </recommendedName>
</protein>
<evidence type="ECO:0000256" key="4">
    <source>
        <dbReference type="SAM" id="MobiDB-lite"/>
    </source>
</evidence>
<feature type="domain" description="Methyltransferase type 11" evidence="5">
    <location>
        <begin position="45"/>
        <end position="165"/>
    </location>
</feature>